<dbReference type="Gene3D" id="3.30.530.20">
    <property type="match status" value="1"/>
</dbReference>
<proteinExistence type="inferred from homology"/>
<dbReference type="Pfam" id="PF08327">
    <property type="entry name" value="AHSA1"/>
    <property type="match status" value="1"/>
</dbReference>
<gene>
    <name evidence="3" type="ORF">GCM10023149_17330</name>
</gene>
<comment type="similarity">
    <text evidence="1">Belongs to the AHA1 family.</text>
</comment>
<evidence type="ECO:0000313" key="4">
    <source>
        <dbReference type="Proteomes" id="UP001500582"/>
    </source>
</evidence>
<dbReference type="CDD" id="cd07814">
    <property type="entry name" value="SRPBCC_CalC_Aha1-like"/>
    <property type="match status" value="1"/>
</dbReference>
<protein>
    <submittedName>
        <fullName evidence="3">SRPBCC family protein</fullName>
    </submittedName>
</protein>
<evidence type="ECO:0000313" key="3">
    <source>
        <dbReference type="EMBL" id="GAA4318949.1"/>
    </source>
</evidence>
<reference evidence="4" key="1">
    <citation type="journal article" date="2019" name="Int. J. Syst. Evol. Microbiol.">
        <title>The Global Catalogue of Microorganisms (GCM) 10K type strain sequencing project: providing services to taxonomists for standard genome sequencing and annotation.</title>
        <authorList>
            <consortium name="The Broad Institute Genomics Platform"/>
            <consortium name="The Broad Institute Genome Sequencing Center for Infectious Disease"/>
            <person name="Wu L."/>
            <person name="Ma J."/>
        </authorList>
    </citation>
    <scope>NUCLEOTIDE SEQUENCE [LARGE SCALE GENOMIC DNA]</scope>
    <source>
        <strain evidence="4">JCM 17705</strain>
    </source>
</reference>
<evidence type="ECO:0000256" key="1">
    <source>
        <dbReference type="ARBA" id="ARBA00006817"/>
    </source>
</evidence>
<dbReference type="InterPro" id="IPR023393">
    <property type="entry name" value="START-like_dom_sf"/>
</dbReference>
<name>A0ABP8G7D4_9SPHI</name>
<sequence>MSTLALTTTVTFNAPKAEVWQGLTDPEIVKQYFFGTTLKSDWQVGSPITFSGEWDGNSYEDKGTILEITPGEYLKYNYWSSMSGQEDKPENYANVSYSLSEADGVTTLTITQDNIKDEAAKEHSEQNWQMVFGGLKKMLEGE</sequence>
<feature type="domain" description="Activator of Hsp90 ATPase homologue 1/2-like C-terminal" evidence="2">
    <location>
        <begin position="13"/>
        <end position="140"/>
    </location>
</feature>
<keyword evidence="4" id="KW-1185">Reference proteome</keyword>
<organism evidence="3 4">
    <name type="scientific">Mucilaginibacter gynuensis</name>
    <dbReference type="NCBI Taxonomy" id="1302236"/>
    <lineage>
        <taxon>Bacteria</taxon>
        <taxon>Pseudomonadati</taxon>
        <taxon>Bacteroidota</taxon>
        <taxon>Sphingobacteriia</taxon>
        <taxon>Sphingobacteriales</taxon>
        <taxon>Sphingobacteriaceae</taxon>
        <taxon>Mucilaginibacter</taxon>
    </lineage>
</organism>
<dbReference type="RefSeq" id="WP_345210639.1">
    <property type="nucleotide sequence ID" value="NZ_BAABFT010000003.1"/>
</dbReference>
<dbReference type="InterPro" id="IPR013538">
    <property type="entry name" value="ASHA1/2-like_C"/>
</dbReference>
<dbReference type="SUPFAM" id="SSF55961">
    <property type="entry name" value="Bet v1-like"/>
    <property type="match status" value="1"/>
</dbReference>
<dbReference type="EMBL" id="BAABFT010000003">
    <property type="protein sequence ID" value="GAA4318949.1"/>
    <property type="molecule type" value="Genomic_DNA"/>
</dbReference>
<comment type="caution">
    <text evidence="3">The sequence shown here is derived from an EMBL/GenBank/DDBJ whole genome shotgun (WGS) entry which is preliminary data.</text>
</comment>
<evidence type="ECO:0000259" key="2">
    <source>
        <dbReference type="Pfam" id="PF08327"/>
    </source>
</evidence>
<accession>A0ABP8G7D4</accession>
<dbReference type="Proteomes" id="UP001500582">
    <property type="component" value="Unassembled WGS sequence"/>
</dbReference>